<dbReference type="GO" id="GO:0004674">
    <property type="term" value="F:protein serine/threonine kinase activity"/>
    <property type="evidence" value="ECO:0007669"/>
    <property type="project" value="UniProtKB-KW"/>
</dbReference>
<evidence type="ECO:0000259" key="12">
    <source>
        <dbReference type="PROSITE" id="PS51178"/>
    </source>
</evidence>
<proteinExistence type="predicted"/>
<dbReference type="GO" id="GO:0045717">
    <property type="term" value="P:negative regulation of fatty acid biosynthetic process"/>
    <property type="evidence" value="ECO:0007669"/>
    <property type="project" value="UniProtKB-ARBA"/>
</dbReference>
<dbReference type="Proteomes" id="UP000663791">
    <property type="component" value="Unassembled WGS sequence"/>
</dbReference>
<dbReference type="Gene3D" id="3.30.200.20">
    <property type="entry name" value="Phosphorylase Kinase, domain 1"/>
    <property type="match status" value="1"/>
</dbReference>
<dbReference type="SMART" id="SM00220">
    <property type="entry name" value="S_TKc"/>
    <property type="match status" value="1"/>
</dbReference>
<reference evidence="13" key="1">
    <citation type="submission" date="2021-01" db="EMBL/GenBank/DDBJ databases">
        <title>Novel species in genus Nocardioides.</title>
        <authorList>
            <person name="Zhang G."/>
        </authorList>
    </citation>
    <scope>NUCLEOTIDE SEQUENCE</scope>
    <source>
        <strain evidence="13">Zg-536</strain>
    </source>
</reference>
<dbReference type="PROSITE" id="PS50011">
    <property type="entry name" value="PROTEIN_KINASE_DOM"/>
    <property type="match status" value="1"/>
</dbReference>
<gene>
    <name evidence="13" type="ORF">JK386_15630</name>
</gene>
<keyword evidence="4" id="KW-0547">Nucleotide-binding</keyword>
<comment type="caution">
    <text evidence="13">The sequence shown here is derived from an EMBL/GenBank/DDBJ whole genome shotgun (WGS) entry which is preliminary data.</text>
</comment>
<comment type="catalytic activity">
    <reaction evidence="7">
        <text>L-threonyl-[protein] + ATP = O-phospho-L-threonyl-[protein] + ADP + H(+)</text>
        <dbReference type="Rhea" id="RHEA:46608"/>
        <dbReference type="Rhea" id="RHEA-COMP:11060"/>
        <dbReference type="Rhea" id="RHEA-COMP:11605"/>
        <dbReference type="ChEBI" id="CHEBI:15378"/>
        <dbReference type="ChEBI" id="CHEBI:30013"/>
        <dbReference type="ChEBI" id="CHEBI:30616"/>
        <dbReference type="ChEBI" id="CHEBI:61977"/>
        <dbReference type="ChEBI" id="CHEBI:456216"/>
        <dbReference type="EC" id="2.7.11.1"/>
    </reaction>
</comment>
<dbReference type="InterPro" id="IPR000719">
    <property type="entry name" value="Prot_kinase_dom"/>
</dbReference>
<dbReference type="FunFam" id="1.10.510.10:FF:000021">
    <property type="entry name" value="Serine/threonine protein kinase"/>
    <property type="match status" value="1"/>
</dbReference>
<dbReference type="Gene3D" id="1.10.510.10">
    <property type="entry name" value="Transferase(Phosphotransferase) domain 1"/>
    <property type="match status" value="1"/>
</dbReference>
<name>A0A938Y8V6_9ACTN</name>
<dbReference type="EC" id="2.7.11.1" evidence="1"/>
<dbReference type="PANTHER" id="PTHR43289:SF34">
    <property type="entry name" value="SERINE_THREONINE-PROTEIN KINASE YBDM-RELATED"/>
    <property type="match status" value="1"/>
</dbReference>
<protein>
    <recommendedName>
        <fullName evidence="1">non-specific serine/threonine protein kinase</fullName>
        <ecNumber evidence="1">2.7.11.1</ecNumber>
    </recommendedName>
</protein>
<keyword evidence="10" id="KW-0812">Transmembrane</keyword>
<evidence type="ECO:0000256" key="10">
    <source>
        <dbReference type="SAM" id="Phobius"/>
    </source>
</evidence>
<dbReference type="InterPro" id="IPR005543">
    <property type="entry name" value="PASTA_dom"/>
</dbReference>
<evidence type="ECO:0000313" key="13">
    <source>
        <dbReference type="EMBL" id="MBM9461332.1"/>
    </source>
</evidence>
<evidence type="ECO:0000256" key="2">
    <source>
        <dbReference type="ARBA" id="ARBA00022527"/>
    </source>
</evidence>
<evidence type="ECO:0000256" key="8">
    <source>
        <dbReference type="ARBA" id="ARBA00048679"/>
    </source>
</evidence>
<evidence type="ECO:0000256" key="6">
    <source>
        <dbReference type="ARBA" id="ARBA00022840"/>
    </source>
</evidence>
<sequence length="728" mass="77424">MHRRVAVHDDRRARGDLAASAGDPARISDHQSGRLLDGRYRIGSRIARGGMASVYEATDTRLDRTVAVKIMHTGLGDASADAEESFARRFVREARAAARLSHPNVVAVYDQGRDDTGDGTIYLVMEYVPGHTLRDTITKEAPMSPERALAILEPVLSALASAHRAGLVHRDVKPENVLIADDGRIKVADFGLAKAISADTQHTTTNGVLIGTVSYLAPELVIEQKADARADVYAAGVILFELLTGTKPHTGESPIAVAYRHVHHDVPAPSSVVPGIPAYVDALVARATTRDPSLRPADAGVLLHHVRRVAHALHGGVREDDELVADLMPQARRGAEEGGAGLSDTKPEPVSSLWDGVPDWVRSEQPSDREATSVLQGPTAPRLAAGTTVEPATGTRTAGTRTAAASGPADDTNHPGHRGDDSTHSGAQRPRRRRRLVLLVVLAVLLASLGSAGYWFGWGRYTDTPSVVGLEQAAAVAKLEKAGLQAQVAEEVYSESTAKGVVIGTDPRPGARILPEDSVALTVSLGPERYDLPELAGLTLEEAESALGEVKMLVGRVTEQYSETVPKGQVVSSKPSYGTEAALDLPVNTAVSLVVSKGRKPIPVRDWTGRDADELAKNLTGRGLKVKTEDEFSEDVAKGEVIRQQPRSGNVYKGDTVTLVVSKGPPLVTVPGVRLSSTEDAVEKLEALGLVVKKRRASIYINGEVAWATDPAGGTRVRKGSTIVLYIV</sequence>
<keyword evidence="3" id="KW-0808">Transferase</keyword>
<keyword evidence="14" id="KW-1185">Reference proteome</keyword>
<evidence type="ECO:0000256" key="4">
    <source>
        <dbReference type="ARBA" id="ARBA00022741"/>
    </source>
</evidence>
<dbReference type="InterPro" id="IPR008271">
    <property type="entry name" value="Ser/Thr_kinase_AS"/>
</dbReference>
<dbReference type="PROSITE" id="PS51178">
    <property type="entry name" value="PASTA"/>
    <property type="match status" value="4"/>
</dbReference>
<keyword evidence="10" id="KW-1133">Transmembrane helix</keyword>
<feature type="domain" description="PASTA" evidence="12">
    <location>
        <begin position="463"/>
        <end position="525"/>
    </location>
</feature>
<dbReference type="Gene3D" id="3.30.10.20">
    <property type="match status" value="4"/>
</dbReference>
<evidence type="ECO:0000256" key="7">
    <source>
        <dbReference type="ARBA" id="ARBA00047899"/>
    </source>
</evidence>
<feature type="domain" description="PASTA" evidence="12">
    <location>
        <begin position="598"/>
        <end position="663"/>
    </location>
</feature>
<evidence type="ECO:0000259" key="11">
    <source>
        <dbReference type="PROSITE" id="PS50011"/>
    </source>
</evidence>
<organism evidence="13 14">
    <name type="scientific">Nocardioides faecalis</name>
    <dbReference type="NCBI Taxonomy" id="2803858"/>
    <lineage>
        <taxon>Bacteria</taxon>
        <taxon>Bacillati</taxon>
        <taxon>Actinomycetota</taxon>
        <taxon>Actinomycetes</taxon>
        <taxon>Propionibacteriales</taxon>
        <taxon>Nocardioidaceae</taxon>
        <taxon>Nocardioides</taxon>
    </lineage>
</organism>
<dbReference type="SUPFAM" id="SSF56112">
    <property type="entry name" value="Protein kinase-like (PK-like)"/>
    <property type="match status" value="1"/>
</dbReference>
<dbReference type="Pfam" id="PF03793">
    <property type="entry name" value="PASTA"/>
    <property type="match status" value="4"/>
</dbReference>
<feature type="compositionally biased region" description="Basic and acidic residues" evidence="9">
    <location>
        <begin position="1"/>
        <end position="15"/>
    </location>
</feature>
<keyword evidence="6" id="KW-0067">ATP-binding</keyword>
<feature type="region of interest" description="Disordered" evidence="9">
    <location>
        <begin position="1"/>
        <end position="30"/>
    </location>
</feature>
<feature type="compositionally biased region" description="Basic and acidic residues" evidence="9">
    <location>
        <begin position="411"/>
        <end position="423"/>
    </location>
</feature>
<dbReference type="Pfam" id="PF00069">
    <property type="entry name" value="Pkinase"/>
    <property type="match status" value="1"/>
</dbReference>
<dbReference type="PROSITE" id="PS00108">
    <property type="entry name" value="PROTEIN_KINASE_ST"/>
    <property type="match status" value="1"/>
</dbReference>
<dbReference type="GO" id="GO:0005524">
    <property type="term" value="F:ATP binding"/>
    <property type="evidence" value="ECO:0007669"/>
    <property type="project" value="UniProtKB-KW"/>
</dbReference>
<dbReference type="FunFam" id="3.30.200.20:FF:000035">
    <property type="entry name" value="Serine/threonine protein kinase Stk1"/>
    <property type="match status" value="1"/>
</dbReference>
<feature type="region of interest" description="Disordered" evidence="9">
    <location>
        <begin position="334"/>
        <end position="430"/>
    </location>
</feature>
<dbReference type="CDD" id="cd06577">
    <property type="entry name" value="PASTA_pknB"/>
    <property type="match status" value="4"/>
</dbReference>
<dbReference type="InterPro" id="IPR011009">
    <property type="entry name" value="Kinase-like_dom_sf"/>
</dbReference>
<feature type="domain" description="PASTA" evidence="12">
    <location>
        <begin position="526"/>
        <end position="597"/>
    </location>
</feature>
<keyword evidence="5" id="KW-0418">Kinase</keyword>
<feature type="domain" description="Protein kinase" evidence="11">
    <location>
        <begin position="40"/>
        <end position="307"/>
    </location>
</feature>
<dbReference type="AlphaFoldDB" id="A0A938Y8V6"/>
<feature type="transmembrane region" description="Helical" evidence="10">
    <location>
        <begin position="436"/>
        <end position="458"/>
    </location>
</feature>
<evidence type="ECO:0000256" key="9">
    <source>
        <dbReference type="SAM" id="MobiDB-lite"/>
    </source>
</evidence>
<comment type="catalytic activity">
    <reaction evidence="8">
        <text>L-seryl-[protein] + ATP = O-phospho-L-seryl-[protein] + ADP + H(+)</text>
        <dbReference type="Rhea" id="RHEA:17989"/>
        <dbReference type="Rhea" id="RHEA-COMP:9863"/>
        <dbReference type="Rhea" id="RHEA-COMP:11604"/>
        <dbReference type="ChEBI" id="CHEBI:15378"/>
        <dbReference type="ChEBI" id="CHEBI:29999"/>
        <dbReference type="ChEBI" id="CHEBI:30616"/>
        <dbReference type="ChEBI" id="CHEBI:83421"/>
        <dbReference type="ChEBI" id="CHEBI:456216"/>
        <dbReference type="EC" id="2.7.11.1"/>
    </reaction>
</comment>
<keyword evidence="10" id="KW-0472">Membrane</keyword>
<dbReference type="EMBL" id="JAERTX010000016">
    <property type="protein sequence ID" value="MBM9461332.1"/>
    <property type="molecule type" value="Genomic_DNA"/>
</dbReference>
<accession>A0A938Y8V6</accession>
<evidence type="ECO:0000313" key="14">
    <source>
        <dbReference type="Proteomes" id="UP000663791"/>
    </source>
</evidence>
<feature type="compositionally biased region" description="Basic and acidic residues" evidence="9">
    <location>
        <begin position="361"/>
        <end position="371"/>
    </location>
</feature>
<keyword evidence="2" id="KW-0723">Serine/threonine-protein kinase</keyword>
<evidence type="ECO:0000256" key="1">
    <source>
        <dbReference type="ARBA" id="ARBA00012513"/>
    </source>
</evidence>
<dbReference type="CDD" id="cd14014">
    <property type="entry name" value="STKc_PknB_like"/>
    <property type="match status" value="1"/>
</dbReference>
<feature type="domain" description="PASTA" evidence="12">
    <location>
        <begin position="664"/>
        <end position="728"/>
    </location>
</feature>
<dbReference type="SMART" id="SM00740">
    <property type="entry name" value="PASTA"/>
    <property type="match status" value="4"/>
</dbReference>
<evidence type="ECO:0000256" key="3">
    <source>
        <dbReference type="ARBA" id="ARBA00022679"/>
    </source>
</evidence>
<dbReference type="PANTHER" id="PTHR43289">
    <property type="entry name" value="MITOGEN-ACTIVATED PROTEIN KINASE KINASE KINASE 20-RELATED"/>
    <property type="match status" value="1"/>
</dbReference>
<evidence type="ECO:0000256" key="5">
    <source>
        <dbReference type="ARBA" id="ARBA00022777"/>
    </source>
</evidence>
<feature type="compositionally biased region" description="Low complexity" evidence="9">
    <location>
        <begin position="392"/>
        <end position="405"/>
    </location>
</feature>